<gene>
    <name evidence="6" type="ORF">M2319_004577</name>
</gene>
<dbReference type="PROSITE" id="PS51077">
    <property type="entry name" value="HTH_ICLR"/>
    <property type="match status" value="1"/>
</dbReference>
<dbReference type="Pfam" id="PF01614">
    <property type="entry name" value="IclR_C"/>
    <property type="match status" value="1"/>
</dbReference>
<dbReference type="PROSITE" id="PS51078">
    <property type="entry name" value="ICLR_ED"/>
    <property type="match status" value="1"/>
</dbReference>
<evidence type="ECO:0000313" key="7">
    <source>
        <dbReference type="Proteomes" id="UP001209755"/>
    </source>
</evidence>
<dbReference type="EMBL" id="JAOQNS010000021">
    <property type="protein sequence ID" value="MCW2310211.1"/>
    <property type="molecule type" value="Genomic_DNA"/>
</dbReference>
<dbReference type="GO" id="GO:0003677">
    <property type="term" value="F:DNA binding"/>
    <property type="evidence" value="ECO:0007669"/>
    <property type="project" value="UniProtKB-KW"/>
</dbReference>
<proteinExistence type="predicted"/>
<dbReference type="InterPro" id="IPR036388">
    <property type="entry name" value="WH-like_DNA-bd_sf"/>
</dbReference>
<dbReference type="SMART" id="SM00346">
    <property type="entry name" value="HTH_ICLR"/>
    <property type="match status" value="1"/>
</dbReference>
<dbReference type="InterPro" id="IPR011991">
    <property type="entry name" value="ArsR-like_HTH"/>
</dbReference>
<dbReference type="Gene3D" id="1.10.10.10">
    <property type="entry name" value="Winged helix-like DNA-binding domain superfamily/Winged helix DNA-binding domain"/>
    <property type="match status" value="1"/>
</dbReference>
<dbReference type="Pfam" id="PF09339">
    <property type="entry name" value="HTH_IclR"/>
    <property type="match status" value="1"/>
</dbReference>
<dbReference type="PANTHER" id="PTHR30136">
    <property type="entry name" value="HELIX-TURN-HELIX TRANSCRIPTIONAL REGULATOR, ICLR FAMILY"/>
    <property type="match status" value="1"/>
</dbReference>
<feature type="domain" description="HTH iclR-type" evidence="4">
    <location>
        <begin position="16"/>
        <end position="78"/>
    </location>
</feature>
<evidence type="ECO:0000256" key="3">
    <source>
        <dbReference type="ARBA" id="ARBA00023163"/>
    </source>
</evidence>
<organism evidence="6 7">
    <name type="scientific">Rhodobium gokarnense</name>
    <dbReference type="NCBI Taxonomy" id="364296"/>
    <lineage>
        <taxon>Bacteria</taxon>
        <taxon>Pseudomonadati</taxon>
        <taxon>Pseudomonadota</taxon>
        <taxon>Alphaproteobacteria</taxon>
        <taxon>Hyphomicrobiales</taxon>
        <taxon>Rhodobiaceae</taxon>
        <taxon>Rhodobium</taxon>
    </lineage>
</organism>
<protein>
    <submittedName>
        <fullName evidence="6">DNA-binding IclR family transcriptional regulator</fullName>
    </submittedName>
</protein>
<accession>A0ABT3HIH2</accession>
<dbReference type="InterPro" id="IPR029016">
    <property type="entry name" value="GAF-like_dom_sf"/>
</dbReference>
<dbReference type="Proteomes" id="UP001209755">
    <property type="component" value="Unassembled WGS sequence"/>
</dbReference>
<evidence type="ECO:0000313" key="6">
    <source>
        <dbReference type="EMBL" id="MCW2310211.1"/>
    </source>
</evidence>
<dbReference type="InterPro" id="IPR005471">
    <property type="entry name" value="Tscrpt_reg_IclR_N"/>
</dbReference>
<evidence type="ECO:0000259" key="4">
    <source>
        <dbReference type="PROSITE" id="PS51077"/>
    </source>
</evidence>
<evidence type="ECO:0000256" key="1">
    <source>
        <dbReference type="ARBA" id="ARBA00023015"/>
    </source>
</evidence>
<name>A0ABT3HIH2_9HYPH</name>
<dbReference type="InterPro" id="IPR014757">
    <property type="entry name" value="Tscrpt_reg_IclR_C"/>
</dbReference>
<dbReference type="SUPFAM" id="SSF55781">
    <property type="entry name" value="GAF domain-like"/>
    <property type="match status" value="1"/>
</dbReference>
<evidence type="ECO:0000259" key="5">
    <source>
        <dbReference type="PROSITE" id="PS51078"/>
    </source>
</evidence>
<dbReference type="Gene3D" id="3.30.450.40">
    <property type="match status" value="1"/>
</dbReference>
<dbReference type="InterPro" id="IPR050707">
    <property type="entry name" value="HTH_MetabolicPath_Reg"/>
</dbReference>
<keyword evidence="1" id="KW-0805">Transcription regulation</keyword>
<dbReference type="CDD" id="cd00090">
    <property type="entry name" value="HTH_ARSR"/>
    <property type="match status" value="1"/>
</dbReference>
<keyword evidence="3" id="KW-0804">Transcription</keyword>
<dbReference type="RefSeq" id="WP_264603779.1">
    <property type="nucleotide sequence ID" value="NZ_JAOQNS010000021.1"/>
</dbReference>
<dbReference type="InterPro" id="IPR036390">
    <property type="entry name" value="WH_DNA-bd_sf"/>
</dbReference>
<sequence length="266" mass="29218">MPGHSERDDETGEGRVPTGIRSLIILEELARTGTPMTATEITAALGLPKPTIHRLCQQLEAEGFLERDLDGRRYLPGRRMRETAAGVTQFSSIFQERHAILERVSTRLGETCNIVSHDKDGMFYLDRVESRWPLKVDLPVSGRVPFHCTASGKLYLSSLRKAQRHTLVHALTLRKYGPNTLTAPEALMAEVEATAKRRYGIDNEEFIEGMVALAVPVRDAGGRLAAILAVHGPVQRMSLEDVIGHLPVLREGAEQLAAVINAEAAG</sequence>
<feature type="domain" description="IclR-ED" evidence="5">
    <location>
        <begin position="79"/>
        <end position="262"/>
    </location>
</feature>
<reference evidence="7" key="1">
    <citation type="submission" date="2023-07" db="EMBL/GenBank/DDBJ databases">
        <title>Genome sequencing of Purple Non-Sulfur Bacteria from various extreme environments.</title>
        <authorList>
            <person name="Mayer M."/>
        </authorList>
    </citation>
    <scope>NUCLEOTIDE SEQUENCE [LARGE SCALE GENOMIC DNA]</scope>
    <source>
        <strain evidence="7">DSM 17935</strain>
    </source>
</reference>
<comment type="caution">
    <text evidence="6">The sequence shown here is derived from an EMBL/GenBank/DDBJ whole genome shotgun (WGS) entry which is preliminary data.</text>
</comment>
<keyword evidence="2 6" id="KW-0238">DNA-binding</keyword>
<dbReference type="PANTHER" id="PTHR30136:SF24">
    <property type="entry name" value="HTH-TYPE TRANSCRIPTIONAL REPRESSOR ALLR"/>
    <property type="match status" value="1"/>
</dbReference>
<dbReference type="SUPFAM" id="SSF46785">
    <property type="entry name" value="Winged helix' DNA-binding domain"/>
    <property type="match status" value="1"/>
</dbReference>
<evidence type="ECO:0000256" key="2">
    <source>
        <dbReference type="ARBA" id="ARBA00023125"/>
    </source>
</evidence>
<keyword evidence="7" id="KW-1185">Reference proteome</keyword>